<feature type="region of interest" description="Disordered" evidence="2">
    <location>
        <begin position="401"/>
        <end position="422"/>
    </location>
</feature>
<evidence type="ECO:0000256" key="2">
    <source>
        <dbReference type="SAM" id="MobiDB-lite"/>
    </source>
</evidence>
<reference evidence="3" key="1">
    <citation type="submission" date="2021-01" db="EMBL/GenBank/DDBJ databases">
        <authorList>
            <person name="Corre E."/>
            <person name="Pelletier E."/>
            <person name="Niang G."/>
            <person name="Scheremetjew M."/>
            <person name="Finn R."/>
            <person name="Kale V."/>
            <person name="Holt S."/>
            <person name="Cochrane G."/>
            <person name="Meng A."/>
            <person name="Brown T."/>
            <person name="Cohen L."/>
        </authorList>
    </citation>
    <scope>NUCLEOTIDE SEQUENCE</scope>
    <source>
        <strain evidence="3">WS</strain>
    </source>
</reference>
<evidence type="ECO:0000256" key="1">
    <source>
        <dbReference type="SAM" id="Coils"/>
    </source>
</evidence>
<feature type="compositionally biased region" description="Low complexity" evidence="2">
    <location>
        <begin position="1"/>
        <end position="11"/>
    </location>
</feature>
<gene>
    <name evidence="3" type="ORF">PCOS0759_LOCUS1245</name>
</gene>
<accession>A0A7S1PH44</accession>
<feature type="compositionally biased region" description="Polar residues" evidence="2">
    <location>
        <begin position="401"/>
        <end position="414"/>
    </location>
</feature>
<proteinExistence type="predicted"/>
<protein>
    <submittedName>
        <fullName evidence="3">Uncharacterized protein</fullName>
    </submittedName>
</protein>
<feature type="region of interest" description="Disordered" evidence="2">
    <location>
        <begin position="1"/>
        <end position="22"/>
    </location>
</feature>
<dbReference type="EMBL" id="HBGD01001514">
    <property type="protein sequence ID" value="CAD9078013.1"/>
    <property type="molecule type" value="Transcribed_RNA"/>
</dbReference>
<feature type="coiled-coil region" evidence="1">
    <location>
        <begin position="255"/>
        <end position="395"/>
    </location>
</feature>
<organism evidence="3">
    <name type="scientific">Percolomonas cosmopolitus</name>
    <dbReference type="NCBI Taxonomy" id="63605"/>
    <lineage>
        <taxon>Eukaryota</taxon>
        <taxon>Discoba</taxon>
        <taxon>Heterolobosea</taxon>
        <taxon>Tetramitia</taxon>
        <taxon>Eutetramitia</taxon>
        <taxon>Percolomonadidae</taxon>
        <taxon>Percolomonas</taxon>
    </lineage>
</organism>
<sequence length="535" mass="62568">MTSPPHTSHTLPSHHQKRSSSDHLLLHSLKTENEILRSELNSTTKYSSQLRQQLKEQQNSSEEYKKMKAHLSRMENQLNQSYDQIDRLKNENHTLKHETRRLSSTLKRDMEHLENQQNHQFITTIAYCVRVLRALLEEMQRFHRLWLPTYHSGLEKELLRDSSNERFRVASSVEIEKPPVSSKIDDLFETTSFGELSNAGGSKIQYYDTMNQRQRVDETTREVMDLYELLERVDRSIFMMKLLGDAKIESVTLVHKELKHQNTELQSNINSLNRNNDKMTQLQAKNLEEFQQKKNALRNQMEQLQRLYEKQKVDLQNKLKQVRIQLESQHKDNTKLETKVSDLTKKCHNLDQDKTFVEEKLIEQENARVKLAEQLDRERQLHQIVQQELSNLKLAQKFLRTNQGSTSNGSANSESADRENPLANIPKEKLDLMQTINHLMEENQRLKDENLHLNVRVKKYEKQQKLAAVSAARQNGGASRAPATTQDEIQEVHLIANDKLSDSQLTHKILARKLQQERNQRLEERTLQATNGAKA</sequence>
<feature type="coiled-coil region" evidence="1">
    <location>
        <begin position="47"/>
        <end position="116"/>
    </location>
</feature>
<evidence type="ECO:0000313" key="3">
    <source>
        <dbReference type="EMBL" id="CAD9078013.1"/>
    </source>
</evidence>
<name>A0A7S1PH44_9EUKA</name>
<dbReference type="AlphaFoldDB" id="A0A7S1PH44"/>
<feature type="coiled-coil region" evidence="1">
    <location>
        <begin position="429"/>
        <end position="463"/>
    </location>
</feature>
<keyword evidence="1" id="KW-0175">Coiled coil</keyword>